<dbReference type="AlphaFoldDB" id="A0A2N7W898"/>
<dbReference type="Proteomes" id="UP000235347">
    <property type="component" value="Unassembled WGS sequence"/>
</dbReference>
<evidence type="ECO:0000313" key="3">
    <source>
        <dbReference type="Proteomes" id="UP000235347"/>
    </source>
</evidence>
<organism evidence="2 3">
    <name type="scientific">Trinickia soli</name>
    <dbReference type="NCBI Taxonomy" id="380675"/>
    <lineage>
        <taxon>Bacteria</taxon>
        <taxon>Pseudomonadati</taxon>
        <taxon>Pseudomonadota</taxon>
        <taxon>Betaproteobacteria</taxon>
        <taxon>Burkholderiales</taxon>
        <taxon>Burkholderiaceae</taxon>
        <taxon>Trinickia</taxon>
    </lineage>
</organism>
<evidence type="ECO:0000259" key="1">
    <source>
        <dbReference type="Pfam" id="PF07484"/>
    </source>
</evidence>
<gene>
    <name evidence="2" type="ORF">C0Z19_08610</name>
</gene>
<dbReference type="InterPro" id="IPR037053">
    <property type="entry name" value="Phage_tail_collar_dom_sf"/>
</dbReference>
<dbReference type="InterPro" id="IPR011083">
    <property type="entry name" value="Phage_tail_collar_dom"/>
</dbReference>
<evidence type="ECO:0000313" key="2">
    <source>
        <dbReference type="EMBL" id="PMS25622.1"/>
    </source>
</evidence>
<dbReference type="SUPFAM" id="SSF88874">
    <property type="entry name" value="Receptor-binding domain of short tail fibre protein gp12"/>
    <property type="match status" value="1"/>
</dbReference>
<keyword evidence="3" id="KW-1185">Reference proteome</keyword>
<dbReference type="EMBL" id="PNYB01000006">
    <property type="protein sequence ID" value="PMS25622.1"/>
    <property type="molecule type" value="Genomic_DNA"/>
</dbReference>
<comment type="caution">
    <text evidence="2">The sequence shown here is derived from an EMBL/GenBank/DDBJ whole genome shotgun (WGS) entry which is preliminary data.</text>
</comment>
<reference evidence="2 3" key="1">
    <citation type="submission" date="2018-01" db="EMBL/GenBank/DDBJ databases">
        <title>Whole genome analyses suggest that Burkholderia sensu lato contains two further novel genera in the rhizoxinica-symbiotica group Mycetohabitans gen. nov., and Trinickia gen. nov.: implications for the evolution of diazotrophy and nodulation in the Burkholderiaceae.</title>
        <authorList>
            <person name="Estrada-de los Santos P."/>
            <person name="Palmer M."/>
            <person name="Chavez-Ramirez B."/>
            <person name="Beukes C."/>
            <person name="Steenkamp E.T."/>
            <person name="Hirsch A.M."/>
            <person name="Manyaka P."/>
            <person name="Maluk M."/>
            <person name="Lafos M."/>
            <person name="Crook M."/>
            <person name="Gross E."/>
            <person name="Simon M.F."/>
            <person name="Bueno dos Reis Junior F."/>
            <person name="Poole P.S."/>
            <person name="Venter S.N."/>
            <person name="James E.K."/>
        </authorList>
    </citation>
    <scope>NUCLEOTIDE SEQUENCE [LARGE SCALE GENOMIC DNA]</scope>
    <source>
        <strain evidence="2 3">GP25-8</strain>
    </source>
</reference>
<sequence length="205" mass="21103">MSDPFLGEIRMMGFNFAPTGWAQCQGQLMPISQNQALFALLGTFYGGNGTSNYQLPNMQSRTPVGIGQGAGLSTIEIGEQGGTESVTLTTANMPQHTHVATQGPGTATGNIALPATTSTDTTSDGGVPGPTAVLGPLSSGGRPLGLYSTATDHATTLKPFSVTLQTTAPTITNSLVGNNIPVETRNPYLGVNFCIALQGIFPSRS</sequence>
<name>A0A2N7W898_9BURK</name>
<feature type="domain" description="Phage tail collar" evidence="1">
    <location>
        <begin position="7"/>
        <end position="63"/>
    </location>
</feature>
<dbReference type="Pfam" id="PF07484">
    <property type="entry name" value="Collar"/>
    <property type="match status" value="1"/>
</dbReference>
<protein>
    <submittedName>
        <fullName evidence="2">Phage tail protein</fullName>
    </submittedName>
</protein>
<accession>A0A2N7W898</accession>
<dbReference type="RefSeq" id="WP_102609394.1">
    <property type="nucleotide sequence ID" value="NZ_CADIKD010000001.1"/>
</dbReference>
<dbReference type="Gene3D" id="3.90.1340.10">
    <property type="entry name" value="Phage tail collar domain"/>
    <property type="match status" value="1"/>
</dbReference>
<proteinExistence type="predicted"/>